<dbReference type="SUPFAM" id="SSF111321">
    <property type="entry name" value="AF1104-like"/>
    <property type="match status" value="1"/>
</dbReference>
<evidence type="ECO:0000313" key="3">
    <source>
        <dbReference type="Proteomes" id="UP000886874"/>
    </source>
</evidence>
<dbReference type="Proteomes" id="UP000886874">
    <property type="component" value="Unassembled WGS sequence"/>
</dbReference>
<feature type="domain" description="Damage-control phosphatase ARMT1-like metal-binding" evidence="1">
    <location>
        <begin position="6"/>
        <end position="278"/>
    </location>
</feature>
<reference evidence="2" key="2">
    <citation type="journal article" date="2021" name="PeerJ">
        <title>Extensive microbial diversity within the chicken gut microbiome revealed by metagenomics and culture.</title>
        <authorList>
            <person name="Gilroy R."/>
            <person name="Ravi A."/>
            <person name="Getino M."/>
            <person name="Pursley I."/>
            <person name="Horton D.L."/>
            <person name="Alikhan N.F."/>
            <person name="Baker D."/>
            <person name="Gharbi K."/>
            <person name="Hall N."/>
            <person name="Watson M."/>
            <person name="Adriaenssens E.M."/>
            <person name="Foster-Nyarko E."/>
            <person name="Jarju S."/>
            <person name="Secka A."/>
            <person name="Antonio M."/>
            <person name="Oren A."/>
            <person name="Chaudhuri R.R."/>
            <person name="La Ragione R."/>
            <person name="Hildebrand F."/>
            <person name="Pallen M.J."/>
        </authorList>
    </citation>
    <scope>NUCLEOTIDE SEQUENCE</scope>
    <source>
        <strain evidence="2">ChiSjej2B20-13462</strain>
    </source>
</reference>
<reference evidence="2" key="1">
    <citation type="submission" date="2020-10" db="EMBL/GenBank/DDBJ databases">
        <authorList>
            <person name="Gilroy R."/>
        </authorList>
    </citation>
    <scope>NUCLEOTIDE SEQUENCE</scope>
    <source>
        <strain evidence="2">ChiSjej2B20-13462</strain>
    </source>
</reference>
<dbReference type="Pfam" id="PF01937">
    <property type="entry name" value="ARMT1-like_dom"/>
    <property type="match status" value="1"/>
</dbReference>
<proteinExistence type="predicted"/>
<comment type="caution">
    <text evidence="2">The sequence shown here is derived from an EMBL/GenBank/DDBJ whole genome shotgun (WGS) entry which is preliminary data.</text>
</comment>
<dbReference type="Gene3D" id="1.10.285.20">
    <property type="entry name" value="Uncharacterised protein PF01937, DUF89, domain 2"/>
    <property type="match status" value="1"/>
</dbReference>
<dbReference type="InterPro" id="IPR014444">
    <property type="entry name" value="PH1575-like"/>
</dbReference>
<protein>
    <submittedName>
        <fullName evidence="2">DUF89 family protein</fullName>
    </submittedName>
</protein>
<organism evidence="2 3">
    <name type="scientific">Candidatus Avoscillospira stercorigallinarum</name>
    <dbReference type="NCBI Taxonomy" id="2840708"/>
    <lineage>
        <taxon>Bacteria</taxon>
        <taxon>Bacillati</taxon>
        <taxon>Bacillota</taxon>
        <taxon>Clostridia</taxon>
        <taxon>Eubacteriales</taxon>
        <taxon>Oscillospiraceae</taxon>
        <taxon>Oscillospiraceae incertae sedis</taxon>
        <taxon>Candidatus Avoscillospira</taxon>
    </lineage>
</organism>
<dbReference type="InterPro" id="IPR002791">
    <property type="entry name" value="ARMT1-like_metal-bd"/>
</dbReference>
<dbReference type="Gene3D" id="3.40.50.10880">
    <property type="entry name" value="Uncharacterised protein PF01937, DUF89, domain 3"/>
    <property type="match status" value="1"/>
</dbReference>
<dbReference type="EMBL" id="DVFN01000047">
    <property type="protein sequence ID" value="HIQ69297.1"/>
    <property type="molecule type" value="Genomic_DNA"/>
</dbReference>
<dbReference type="PIRSF" id="PIRSF006593">
    <property type="entry name" value="UCP006593"/>
    <property type="match status" value="1"/>
</dbReference>
<accession>A0A9D0Z539</accession>
<name>A0A9D0Z539_9FIRM</name>
<gene>
    <name evidence="2" type="ORF">IAA67_03065</name>
</gene>
<evidence type="ECO:0000313" key="2">
    <source>
        <dbReference type="EMBL" id="HIQ69297.1"/>
    </source>
</evidence>
<dbReference type="InterPro" id="IPR036075">
    <property type="entry name" value="ARMT-1-like_metal-bd_sf"/>
</dbReference>
<dbReference type="AlphaFoldDB" id="A0A9D0Z539"/>
<sequence>MQFDACCIECLVRRQYQLAARHGDGAKSYAYLRDVLQAILDAPAGVAAPYLTGSFAKAYQTYWPGEDAYAQLKRESNDLVLSLLPEIRARVEAAGDPLKLALQFARTGNFLDFGILTPETAHAALADALDKTPDMALDPAVYADLLADLEQARSLVILGDNAGEIAFDTVLVEQLRRRYPALAVSYCVRGENTLNDATREDAAYVGMDALVPILDNGSAISGTEPGFLGPALQDALDRADVILSKGSGNFECLAGCGKNIYYVFMCKCDRLSRILRVPNMTGQFLRELTLPPLTFLQP</sequence>
<evidence type="ECO:0000259" key="1">
    <source>
        <dbReference type="Pfam" id="PF01937"/>
    </source>
</evidence>